<evidence type="ECO:0000313" key="2">
    <source>
        <dbReference type="EMBL" id="JAS97965.1"/>
    </source>
</evidence>
<accession>A0A1B6JFJ1</accession>
<gene>
    <name evidence="2" type="ORF">g.56852</name>
</gene>
<sequence length="104" mass="11966">WSQLHHDEFNTDSTLLKINEYCLESIINKSEIYRMKCVLDKDINIKEEREEGGGDEEEYGDDYDNDGSEIFIIVIMFVIMNCLGVLSVVSLILTLVAYITIPQL</sequence>
<protein>
    <submittedName>
        <fullName evidence="2">Uncharacterized protein</fullName>
    </submittedName>
</protein>
<proteinExistence type="predicted"/>
<feature type="transmembrane region" description="Helical" evidence="1">
    <location>
        <begin position="70"/>
        <end position="101"/>
    </location>
</feature>
<name>A0A1B6JFJ1_9HEMI</name>
<keyword evidence="1" id="KW-0812">Transmembrane</keyword>
<dbReference type="EMBL" id="GECU01009741">
    <property type="protein sequence ID" value="JAS97965.1"/>
    <property type="molecule type" value="Transcribed_RNA"/>
</dbReference>
<feature type="non-terminal residue" evidence="2">
    <location>
        <position position="1"/>
    </location>
</feature>
<dbReference type="AlphaFoldDB" id="A0A1B6JFJ1"/>
<keyword evidence="1" id="KW-0472">Membrane</keyword>
<organism evidence="2">
    <name type="scientific">Homalodisca liturata</name>
    <dbReference type="NCBI Taxonomy" id="320908"/>
    <lineage>
        <taxon>Eukaryota</taxon>
        <taxon>Metazoa</taxon>
        <taxon>Ecdysozoa</taxon>
        <taxon>Arthropoda</taxon>
        <taxon>Hexapoda</taxon>
        <taxon>Insecta</taxon>
        <taxon>Pterygota</taxon>
        <taxon>Neoptera</taxon>
        <taxon>Paraneoptera</taxon>
        <taxon>Hemiptera</taxon>
        <taxon>Auchenorrhyncha</taxon>
        <taxon>Membracoidea</taxon>
        <taxon>Cicadellidae</taxon>
        <taxon>Cicadellinae</taxon>
        <taxon>Proconiini</taxon>
        <taxon>Homalodisca</taxon>
    </lineage>
</organism>
<keyword evidence="1" id="KW-1133">Transmembrane helix</keyword>
<evidence type="ECO:0000256" key="1">
    <source>
        <dbReference type="SAM" id="Phobius"/>
    </source>
</evidence>
<feature type="non-terminal residue" evidence="2">
    <location>
        <position position="104"/>
    </location>
</feature>
<reference evidence="2" key="1">
    <citation type="submission" date="2015-11" db="EMBL/GenBank/DDBJ databases">
        <title>De novo transcriptome assembly of four potential Pierce s Disease insect vectors from Arizona vineyards.</title>
        <authorList>
            <person name="Tassone E.E."/>
        </authorList>
    </citation>
    <scope>NUCLEOTIDE SEQUENCE</scope>
</reference>